<keyword evidence="7" id="KW-0503">Monooxygenase</keyword>
<keyword evidence="4" id="KW-0274">FAD</keyword>
<dbReference type="PANTHER" id="PTHR43098:SF3">
    <property type="entry name" value="L-ORNITHINE N(5)-MONOOXYGENASE-RELATED"/>
    <property type="match status" value="1"/>
</dbReference>
<evidence type="ECO:0000256" key="5">
    <source>
        <dbReference type="ARBA" id="ARBA00022857"/>
    </source>
</evidence>
<gene>
    <name evidence="8" type="ORF">GCM10022222_00980</name>
</gene>
<keyword evidence="5" id="KW-0521">NADP</keyword>
<dbReference type="InterPro" id="IPR050775">
    <property type="entry name" value="FAD-binding_Monooxygenases"/>
</dbReference>
<keyword evidence="9" id="KW-1185">Reference proteome</keyword>
<proteinExistence type="inferred from homology"/>
<accession>A0ABP6UUM5</accession>
<comment type="similarity">
    <text evidence="2">Belongs to the FAD-binding monooxygenase family.</text>
</comment>
<dbReference type="PANTHER" id="PTHR43098">
    <property type="entry name" value="L-ORNITHINE N(5)-MONOOXYGENASE-RELATED"/>
    <property type="match status" value="1"/>
</dbReference>
<sequence>MASSTRQAPPAKVDVLVVGAGFAGLAMLHRLRGEGFHTHVVEAGSGIGGTWFWNRYPGARCDVDSTDYSYSFSDELQKEWRWSERYATQPEILRYIEHVADRFELRPDITLDTRVSEAHWDEAGSRWEVRTEPGDRISARYLIMATGCLSTTKQPDIDGIEDFAGQVVHTADWPAEGVDLAGKRVGIVGTGSSGIQVIPEIAAEVGRLHVFQRTPNFSVPARHRPLTDAERAAIIAEYPQRRERARLSPTGLAAVTPNPQSALDVDEAERQAHYEKWWDSAGFGFLLCYADLLTNQEANDTAAEFIRAKIGEQVDDPVLAEKLMPHGYPYGAKRPCVDNGYYQTFNRPNVELIDLLSTPLVKTTRNGLCTTEAEYSLDVLIFATGFDAMTGSLLKPVIRGHDGVTLREHWRAGPLTYLGVTTSGFPNLFIVAGPGSPSLLGNVLVSIEQHVDWISDLLTRSRSEGKPTIDTAPGAEQDWVRHVNDTAAHMLYTAANSYYLGAEVPGKPRVFMPYAGGLRRYRRECDKVARDGYPGLIRN</sequence>
<reference evidence="9" key="1">
    <citation type="journal article" date="2019" name="Int. J. Syst. Evol. Microbiol.">
        <title>The Global Catalogue of Microorganisms (GCM) 10K type strain sequencing project: providing services to taxonomists for standard genome sequencing and annotation.</title>
        <authorList>
            <consortium name="The Broad Institute Genomics Platform"/>
            <consortium name="The Broad Institute Genome Sequencing Center for Infectious Disease"/>
            <person name="Wu L."/>
            <person name="Ma J."/>
        </authorList>
    </citation>
    <scope>NUCLEOTIDE SEQUENCE [LARGE SCALE GENOMIC DNA]</scope>
    <source>
        <strain evidence="9">JCM 16898</strain>
    </source>
</reference>
<keyword evidence="3" id="KW-0285">Flavoprotein</keyword>
<comment type="caution">
    <text evidence="8">The sequence shown here is derived from an EMBL/GenBank/DDBJ whole genome shotgun (WGS) entry which is preliminary data.</text>
</comment>
<protein>
    <submittedName>
        <fullName evidence="8">NAD(P)/FAD-dependent oxidoreductase</fullName>
    </submittedName>
</protein>
<keyword evidence="6" id="KW-0560">Oxidoreductase</keyword>
<evidence type="ECO:0000256" key="7">
    <source>
        <dbReference type="ARBA" id="ARBA00023033"/>
    </source>
</evidence>
<evidence type="ECO:0000256" key="4">
    <source>
        <dbReference type="ARBA" id="ARBA00022827"/>
    </source>
</evidence>
<dbReference type="EMBL" id="BAAAZN010000001">
    <property type="protein sequence ID" value="GAA3522896.1"/>
    <property type="molecule type" value="Genomic_DNA"/>
</dbReference>
<dbReference type="SUPFAM" id="SSF51905">
    <property type="entry name" value="FAD/NAD(P)-binding domain"/>
    <property type="match status" value="2"/>
</dbReference>
<dbReference type="Pfam" id="PF13738">
    <property type="entry name" value="Pyr_redox_3"/>
    <property type="match status" value="1"/>
</dbReference>
<dbReference type="InterPro" id="IPR036188">
    <property type="entry name" value="FAD/NAD-bd_sf"/>
</dbReference>
<evidence type="ECO:0000256" key="3">
    <source>
        <dbReference type="ARBA" id="ARBA00022630"/>
    </source>
</evidence>
<evidence type="ECO:0000256" key="1">
    <source>
        <dbReference type="ARBA" id="ARBA00001974"/>
    </source>
</evidence>
<dbReference type="Gene3D" id="3.50.50.60">
    <property type="entry name" value="FAD/NAD(P)-binding domain"/>
    <property type="match status" value="2"/>
</dbReference>
<evidence type="ECO:0000256" key="2">
    <source>
        <dbReference type="ARBA" id="ARBA00010139"/>
    </source>
</evidence>
<evidence type="ECO:0000313" key="8">
    <source>
        <dbReference type="EMBL" id="GAA3522896.1"/>
    </source>
</evidence>
<comment type="cofactor">
    <cofactor evidence="1">
        <name>FAD</name>
        <dbReference type="ChEBI" id="CHEBI:57692"/>
    </cofactor>
</comment>
<name>A0ABP6UUM5_9PSEU</name>
<evidence type="ECO:0000313" key="9">
    <source>
        <dbReference type="Proteomes" id="UP001500689"/>
    </source>
</evidence>
<dbReference type="Proteomes" id="UP001500689">
    <property type="component" value="Unassembled WGS sequence"/>
</dbReference>
<evidence type="ECO:0000256" key="6">
    <source>
        <dbReference type="ARBA" id="ARBA00023002"/>
    </source>
</evidence>
<organism evidence="8 9">
    <name type="scientific">Amycolatopsis ultiminotia</name>
    <dbReference type="NCBI Taxonomy" id="543629"/>
    <lineage>
        <taxon>Bacteria</taxon>
        <taxon>Bacillati</taxon>
        <taxon>Actinomycetota</taxon>
        <taxon>Actinomycetes</taxon>
        <taxon>Pseudonocardiales</taxon>
        <taxon>Pseudonocardiaceae</taxon>
        <taxon>Amycolatopsis</taxon>
    </lineage>
</organism>